<dbReference type="EMBL" id="JADIKJ010000015">
    <property type="protein sequence ID" value="MFK2901288.1"/>
    <property type="molecule type" value="Genomic_DNA"/>
</dbReference>
<keyword evidence="11" id="KW-1185">Reference proteome</keyword>
<dbReference type="PANTHER" id="PTHR44998">
    <property type="match status" value="1"/>
</dbReference>
<evidence type="ECO:0000256" key="4">
    <source>
        <dbReference type="ARBA" id="ARBA00022676"/>
    </source>
</evidence>
<evidence type="ECO:0000256" key="1">
    <source>
        <dbReference type="ARBA" id="ARBA00004922"/>
    </source>
</evidence>
<dbReference type="Gene3D" id="3.40.50.2000">
    <property type="entry name" value="Glycogen Phosphorylase B"/>
    <property type="match status" value="1"/>
</dbReference>
<dbReference type="Gene3D" id="3.40.50.11380">
    <property type="match status" value="1"/>
</dbReference>
<protein>
    <recommendedName>
        <fullName evidence="3">protein O-GlcNAc transferase</fullName>
        <ecNumber evidence="3">2.4.1.255</ecNumber>
    </recommendedName>
</protein>
<dbReference type="Proteomes" id="UP001620461">
    <property type="component" value="Unassembled WGS sequence"/>
</dbReference>
<evidence type="ECO:0000256" key="7">
    <source>
        <dbReference type="ARBA" id="ARBA00022803"/>
    </source>
</evidence>
<reference evidence="10 11" key="1">
    <citation type="submission" date="2020-10" db="EMBL/GenBank/DDBJ databases">
        <title>Phylogeny of dyella-like bacteria.</title>
        <authorList>
            <person name="Fu J."/>
        </authorList>
    </citation>
    <scope>NUCLEOTIDE SEQUENCE [LARGE SCALE GENOMIC DNA]</scope>
    <source>
        <strain evidence="10 11">JP1</strain>
    </source>
</reference>
<feature type="repeat" description="TPR" evidence="8">
    <location>
        <begin position="43"/>
        <end position="76"/>
    </location>
</feature>
<dbReference type="SMART" id="SM00028">
    <property type="entry name" value="TPR"/>
    <property type="match status" value="6"/>
</dbReference>
<evidence type="ECO:0000259" key="9">
    <source>
        <dbReference type="Pfam" id="PF13844"/>
    </source>
</evidence>
<evidence type="ECO:0000256" key="5">
    <source>
        <dbReference type="ARBA" id="ARBA00022679"/>
    </source>
</evidence>
<dbReference type="Pfam" id="PF13844">
    <property type="entry name" value="Glyco_transf_41"/>
    <property type="match status" value="2"/>
</dbReference>
<dbReference type="InterPro" id="IPR029489">
    <property type="entry name" value="OGT/SEC/SPY_C"/>
</dbReference>
<keyword evidence="7 8" id="KW-0802">TPR repeat</keyword>
<dbReference type="InterPro" id="IPR019734">
    <property type="entry name" value="TPR_rpt"/>
</dbReference>
<keyword evidence="6" id="KW-0677">Repeat</keyword>
<organism evidence="10 11">
    <name type="scientific">Dyella jejuensis</name>
    <dbReference type="NCBI Taxonomy" id="1432009"/>
    <lineage>
        <taxon>Bacteria</taxon>
        <taxon>Pseudomonadati</taxon>
        <taxon>Pseudomonadota</taxon>
        <taxon>Gammaproteobacteria</taxon>
        <taxon>Lysobacterales</taxon>
        <taxon>Rhodanobacteraceae</taxon>
        <taxon>Dyella</taxon>
    </lineage>
</organism>
<keyword evidence="5" id="KW-0808">Transferase</keyword>
<proteinExistence type="inferred from homology"/>
<evidence type="ECO:0000256" key="3">
    <source>
        <dbReference type="ARBA" id="ARBA00011970"/>
    </source>
</evidence>
<keyword evidence="4" id="KW-0328">Glycosyltransferase</keyword>
<evidence type="ECO:0000256" key="6">
    <source>
        <dbReference type="ARBA" id="ARBA00022737"/>
    </source>
</evidence>
<feature type="repeat" description="TPR" evidence="8">
    <location>
        <begin position="111"/>
        <end position="144"/>
    </location>
</feature>
<comment type="similarity">
    <text evidence="2">Belongs to the glycosyltransferase 41 family. O-GlcNAc transferase subfamily.</text>
</comment>
<dbReference type="InterPro" id="IPR011990">
    <property type="entry name" value="TPR-like_helical_dom_sf"/>
</dbReference>
<dbReference type="EC" id="2.4.1.255" evidence="3"/>
<dbReference type="PROSITE" id="PS50005">
    <property type="entry name" value="TPR"/>
    <property type="match status" value="2"/>
</dbReference>
<dbReference type="SUPFAM" id="SSF48452">
    <property type="entry name" value="TPR-like"/>
    <property type="match status" value="1"/>
</dbReference>
<evidence type="ECO:0000313" key="10">
    <source>
        <dbReference type="EMBL" id="MFK2901288.1"/>
    </source>
</evidence>
<accession>A0ABW8JJM2</accession>
<feature type="domain" description="O-GlcNAc transferase C-terminal" evidence="9">
    <location>
        <begin position="493"/>
        <end position="677"/>
    </location>
</feature>
<comment type="pathway">
    <text evidence="1">Protein modification; protein glycosylation.</text>
</comment>
<evidence type="ECO:0000256" key="2">
    <source>
        <dbReference type="ARBA" id="ARBA00005386"/>
    </source>
</evidence>
<dbReference type="RefSeq" id="WP_404547996.1">
    <property type="nucleotide sequence ID" value="NZ_JADIKJ010000015.1"/>
</dbReference>
<dbReference type="PANTHER" id="PTHR44998:SF1">
    <property type="entry name" value="UDP-N-ACETYLGLUCOSAMINE--PEPTIDE N-ACETYLGLUCOSAMINYLTRANSFERASE 110 KDA SUBUNIT"/>
    <property type="match status" value="1"/>
</dbReference>
<comment type="caution">
    <text evidence="10">The sequence shown here is derived from an EMBL/GenBank/DDBJ whole genome shotgun (WGS) entry which is preliminary data.</text>
</comment>
<name>A0ABW8JJM2_9GAMM</name>
<evidence type="ECO:0000313" key="11">
    <source>
        <dbReference type="Proteomes" id="UP001620461"/>
    </source>
</evidence>
<gene>
    <name evidence="10" type="ORF">ISP15_13175</name>
</gene>
<sequence length="700" mass="76046">MTNALPTDITSILHQLSELLQRDANEEAAQFAMLARRQFPVAAELIRLHGIALLRLGRRREAQVALNRAAELAPDNIELQCNLASLAMAEGKADAAIGRLHQALAKAPGHPALLQALGTAYMSLRQHAQARDAFALAVQNMPQHPMIRLNLAAVEMELGHLQQAEAQVRQVLQQAPSTDVAHAMLGHMMHIQRRPQDAASAWLQAGKFAPDNAQYMLQAALMLEEAGDLAGSDNALTEALARSPESVPLMAQLLFVRRRLCRWQGIDALSESVMLAAADGKPGIHPFAFLAEDADAALQLRCAQTYAEGIEQQAAALRHQRNLRHTTPLPDSPIRVGMLADGFHETAVGQHIVALIEALADSDLDVHLFATTPDDGRAIRRRLAAAATLHDVSALQRQEQAALIHGTAIEVLFDLNGYRGRGNAEVMALRPAPIQVGWLGYTGSSGAPWMDYLLTDAIALPEALRAHISEKIVRLPRCQQPNDPSRVLATPPSRAACGLPESGTVFACFSETHAVNPAVFARCMLVLQQVPGSVLWLLTGPADTDERLRQAAKALDIAPERLIFMPRLPYAEYLACYAHVDLYLDTLPSNARACASDALWAGCPVLTRTGETFAGRTVTSLLHHLGLPELITADGVSYIGMATALGNDPQALATLRRHLAQQREQHPLFDMQGFAADFRRAVRAISARYRIGRPPADFDV</sequence>
<dbReference type="SUPFAM" id="SSF53756">
    <property type="entry name" value="UDP-Glycosyltransferase/glycogen phosphorylase"/>
    <property type="match status" value="1"/>
</dbReference>
<feature type="domain" description="O-GlcNAc transferase C-terminal" evidence="9">
    <location>
        <begin position="316"/>
        <end position="477"/>
    </location>
</feature>
<dbReference type="Pfam" id="PF14559">
    <property type="entry name" value="TPR_19"/>
    <property type="match status" value="1"/>
</dbReference>
<evidence type="ECO:0000256" key="8">
    <source>
        <dbReference type="PROSITE-ProRule" id="PRU00339"/>
    </source>
</evidence>
<dbReference type="Gene3D" id="1.25.40.10">
    <property type="entry name" value="Tetratricopeptide repeat domain"/>
    <property type="match status" value="3"/>
</dbReference>